<dbReference type="Proteomes" id="UP001318860">
    <property type="component" value="Unassembled WGS sequence"/>
</dbReference>
<evidence type="ECO:0000256" key="1">
    <source>
        <dbReference type="ARBA" id="ARBA00005711"/>
    </source>
</evidence>
<evidence type="ECO:0000256" key="2">
    <source>
        <dbReference type="SAM" id="MobiDB-lite"/>
    </source>
</evidence>
<feature type="compositionally biased region" description="Basic residues" evidence="2">
    <location>
        <begin position="238"/>
        <end position="247"/>
    </location>
</feature>
<name>A0ABR0U1R9_REHGL</name>
<protein>
    <recommendedName>
        <fullName evidence="3">Remorin C-terminal domain-containing protein</fullName>
    </recommendedName>
</protein>
<sequence length="297" mass="33544">MNRDYDFDDADYPTAVAAAAYAIQSIEKSKSRHRNETTYGRDKSSNKIRSKAEDIGIQPELHKSALKFSDETSKQSSKNHDIKAPISTSTSKPMPEKAMDPAPSLNHKKRFDYTDETISNKPGNPALERAPEQSPSVRRPSTSADKHLNISDSKSPETPSPKPDRPPVGWSPTQPIETRSQSATKPGPEDSMADAWEKEEMASIKERYERLRTTIDNWEIKKKKKADQKLERTEGKSDKKRAKAAQRRRQEIKRIEEIAGGARAQAEENRRNEELKVKEKANKIRTTGKLPATCLCF</sequence>
<feature type="compositionally biased region" description="Basic and acidic residues" evidence="2">
    <location>
        <begin position="227"/>
        <end position="237"/>
    </location>
</feature>
<feature type="compositionally biased region" description="Polar residues" evidence="2">
    <location>
        <begin position="171"/>
        <end position="184"/>
    </location>
</feature>
<evidence type="ECO:0000259" key="3">
    <source>
        <dbReference type="Pfam" id="PF03763"/>
    </source>
</evidence>
<comment type="similarity">
    <text evidence="1">Belongs to the remorin family.</text>
</comment>
<comment type="caution">
    <text evidence="4">The sequence shown here is derived from an EMBL/GenBank/DDBJ whole genome shotgun (WGS) entry which is preliminary data.</text>
</comment>
<evidence type="ECO:0000313" key="4">
    <source>
        <dbReference type="EMBL" id="KAK6116434.1"/>
    </source>
</evidence>
<gene>
    <name evidence="4" type="ORF">DH2020_049896</name>
</gene>
<keyword evidence="5" id="KW-1185">Reference proteome</keyword>
<dbReference type="EMBL" id="JABTTQ020003493">
    <property type="protein sequence ID" value="KAK6116434.1"/>
    <property type="molecule type" value="Genomic_DNA"/>
</dbReference>
<feature type="region of interest" description="Disordered" evidence="2">
    <location>
        <begin position="223"/>
        <end position="250"/>
    </location>
</feature>
<evidence type="ECO:0000313" key="5">
    <source>
        <dbReference type="Proteomes" id="UP001318860"/>
    </source>
</evidence>
<feature type="compositionally biased region" description="Basic and acidic residues" evidence="2">
    <location>
        <begin position="34"/>
        <end position="83"/>
    </location>
</feature>
<reference evidence="4 5" key="1">
    <citation type="journal article" date="2021" name="Comput. Struct. Biotechnol. J.">
        <title>De novo genome assembly of the potent medicinal plant Rehmannia glutinosa using nanopore technology.</title>
        <authorList>
            <person name="Ma L."/>
            <person name="Dong C."/>
            <person name="Song C."/>
            <person name="Wang X."/>
            <person name="Zheng X."/>
            <person name="Niu Y."/>
            <person name="Chen S."/>
            <person name="Feng W."/>
        </authorList>
    </citation>
    <scope>NUCLEOTIDE SEQUENCE [LARGE SCALE GENOMIC DNA]</scope>
    <source>
        <strain evidence="4">DH-2019</strain>
    </source>
</reference>
<proteinExistence type="inferred from homology"/>
<feature type="region of interest" description="Disordered" evidence="2">
    <location>
        <begin position="25"/>
        <end position="199"/>
    </location>
</feature>
<organism evidence="4 5">
    <name type="scientific">Rehmannia glutinosa</name>
    <name type="common">Chinese foxglove</name>
    <dbReference type="NCBI Taxonomy" id="99300"/>
    <lineage>
        <taxon>Eukaryota</taxon>
        <taxon>Viridiplantae</taxon>
        <taxon>Streptophyta</taxon>
        <taxon>Embryophyta</taxon>
        <taxon>Tracheophyta</taxon>
        <taxon>Spermatophyta</taxon>
        <taxon>Magnoliopsida</taxon>
        <taxon>eudicotyledons</taxon>
        <taxon>Gunneridae</taxon>
        <taxon>Pentapetalae</taxon>
        <taxon>asterids</taxon>
        <taxon>lamiids</taxon>
        <taxon>Lamiales</taxon>
        <taxon>Orobanchaceae</taxon>
        <taxon>Rehmannieae</taxon>
        <taxon>Rehmannia</taxon>
    </lineage>
</organism>
<dbReference type="InterPro" id="IPR005516">
    <property type="entry name" value="Remorin_C"/>
</dbReference>
<dbReference type="PANTHER" id="PTHR31471:SF51">
    <property type="entry name" value="REMORIN FAMILY PROTEIN"/>
    <property type="match status" value="1"/>
</dbReference>
<dbReference type="PANTHER" id="PTHR31471">
    <property type="entry name" value="OS02G0116800 PROTEIN"/>
    <property type="match status" value="1"/>
</dbReference>
<accession>A0ABR0U1R9</accession>
<feature type="compositionally biased region" description="Polar residues" evidence="2">
    <location>
        <begin position="133"/>
        <end position="143"/>
    </location>
</feature>
<feature type="domain" description="Remorin C-terminal" evidence="3">
    <location>
        <begin position="190"/>
        <end position="292"/>
    </location>
</feature>
<dbReference type="Pfam" id="PF03763">
    <property type="entry name" value="Remorin_C"/>
    <property type="match status" value="1"/>
</dbReference>